<dbReference type="SUPFAM" id="SSF46785">
    <property type="entry name" value="Winged helix' DNA-binding domain"/>
    <property type="match status" value="1"/>
</dbReference>
<reference evidence="2 3" key="1">
    <citation type="submission" date="2018-10" db="EMBL/GenBank/DDBJ databases">
        <title>Genomic Encyclopedia of Archaeal and Bacterial Type Strains, Phase II (KMG-II): from individual species to whole genera.</title>
        <authorList>
            <person name="Goeker M."/>
        </authorList>
    </citation>
    <scope>NUCLEOTIDE SEQUENCE [LARGE SCALE GENOMIC DNA]</scope>
    <source>
        <strain evidence="2 3">DSM 25230</strain>
    </source>
</reference>
<dbReference type="InterPro" id="IPR036388">
    <property type="entry name" value="WH-like_DNA-bd_sf"/>
</dbReference>
<gene>
    <name evidence="2" type="ORF">CLV91_1566</name>
</gene>
<name>A0A495E7D1_9FLAO</name>
<dbReference type="EMBL" id="RBIQ01000008">
    <property type="protein sequence ID" value="RKR12855.1"/>
    <property type="molecule type" value="Genomic_DNA"/>
</dbReference>
<dbReference type="InterPro" id="IPR036390">
    <property type="entry name" value="WH_DNA-bd_sf"/>
</dbReference>
<keyword evidence="3" id="KW-1185">Reference proteome</keyword>
<evidence type="ECO:0000313" key="3">
    <source>
        <dbReference type="Proteomes" id="UP000269412"/>
    </source>
</evidence>
<comment type="caution">
    <text evidence="2">The sequence shown here is derived from an EMBL/GenBank/DDBJ whole genome shotgun (WGS) entry which is preliminary data.</text>
</comment>
<protein>
    <submittedName>
        <fullName evidence="2">ADP-ribose pyrophosphatase YjhB (NUDIX family)</fullName>
    </submittedName>
</protein>
<dbReference type="PANTHER" id="PTHR43736">
    <property type="entry name" value="ADP-RIBOSE PYROPHOSPHATASE"/>
    <property type="match status" value="1"/>
</dbReference>
<dbReference type="PANTHER" id="PTHR43736:SF4">
    <property type="entry name" value="SLR1690 PROTEIN"/>
    <property type="match status" value="1"/>
</dbReference>
<sequence length="232" mass="27079">MKLLDSSYDVQQKILVAVDCIIFGFDSNNLKLLLFKRKVAPLKGQWSLVGAFVKNDLSINDAAKQILFESTGLKDIFLEELKTYGDLNRDPGERVISIGHYSLIGINDFDIEQVKEFDAEWFNINEIPELILDHRNMVEDAIIELRNKVRHQPIGFKLLPKYFTLPDLQTLYECIYQRPLDSRNFRKKFLSLNILIKTDKKDRTSSKKGAFLYRFDKEKFDDLIAKGYNFEI</sequence>
<organism evidence="2 3">
    <name type="scientific">Maribacter vaceletii</name>
    <dbReference type="NCBI Taxonomy" id="1206816"/>
    <lineage>
        <taxon>Bacteria</taxon>
        <taxon>Pseudomonadati</taxon>
        <taxon>Bacteroidota</taxon>
        <taxon>Flavobacteriia</taxon>
        <taxon>Flavobacteriales</taxon>
        <taxon>Flavobacteriaceae</taxon>
        <taxon>Maribacter</taxon>
    </lineage>
</organism>
<accession>A0A495E7D1</accession>
<feature type="domain" description="Nudix hydrolase" evidence="1">
    <location>
        <begin position="13"/>
        <end position="144"/>
    </location>
</feature>
<dbReference type="InterPro" id="IPR054105">
    <property type="entry name" value="WHD_NrtR"/>
</dbReference>
<dbReference type="InterPro" id="IPR015797">
    <property type="entry name" value="NUDIX_hydrolase-like_dom_sf"/>
</dbReference>
<dbReference type="Pfam" id="PF21906">
    <property type="entry name" value="WHD_NrtR"/>
    <property type="match status" value="1"/>
</dbReference>
<dbReference type="InterPro" id="IPR000086">
    <property type="entry name" value="NUDIX_hydrolase_dom"/>
</dbReference>
<dbReference type="Gene3D" id="1.10.10.10">
    <property type="entry name" value="Winged helix-like DNA-binding domain superfamily/Winged helix DNA-binding domain"/>
    <property type="match status" value="1"/>
</dbReference>
<dbReference type="CDD" id="cd18873">
    <property type="entry name" value="NUDIX_NadM_like"/>
    <property type="match status" value="1"/>
</dbReference>
<dbReference type="Gene3D" id="3.90.79.10">
    <property type="entry name" value="Nucleoside Triphosphate Pyrophosphohydrolase"/>
    <property type="match status" value="1"/>
</dbReference>
<evidence type="ECO:0000313" key="2">
    <source>
        <dbReference type="EMBL" id="RKR12855.1"/>
    </source>
</evidence>
<dbReference type="SUPFAM" id="SSF55811">
    <property type="entry name" value="Nudix"/>
    <property type="match status" value="1"/>
</dbReference>
<proteinExistence type="predicted"/>
<dbReference type="AlphaFoldDB" id="A0A495E7D1"/>
<evidence type="ECO:0000259" key="1">
    <source>
        <dbReference type="PROSITE" id="PS51462"/>
    </source>
</evidence>
<dbReference type="Proteomes" id="UP000269412">
    <property type="component" value="Unassembled WGS sequence"/>
</dbReference>
<dbReference type="PROSITE" id="PS51462">
    <property type="entry name" value="NUDIX"/>
    <property type="match status" value="1"/>
</dbReference>
<dbReference type="OrthoDB" id="9786141at2"/>
<dbReference type="Pfam" id="PF00293">
    <property type="entry name" value="NUDIX"/>
    <property type="match status" value="1"/>
</dbReference>
<dbReference type="RefSeq" id="WP_121065957.1">
    <property type="nucleotide sequence ID" value="NZ_RBIQ01000008.1"/>
</dbReference>